<dbReference type="AlphaFoldDB" id="X1NSB8"/>
<comment type="caution">
    <text evidence="1">The sequence shown here is derived from an EMBL/GenBank/DDBJ whole genome shotgun (WGS) entry which is preliminary data.</text>
</comment>
<sequence length="84" mass="9657">RDKKTAYASSREWDKVRKFFNEAKKDGCEIIVVAFPEVLGDNYLDFVACLSLVAEYGLSISIAGKSPFLIEWREHFPIFKVPKK</sequence>
<organism evidence="1">
    <name type="scientific">marine sediment metagenome</name>
    <dbReference type="NCBI Taxonomy" id="412755"/>
    <lineage>
        <taxon>unclassified sequences</taxon>
        <taxon>metagenomes</taxon>
        <taxon>ecological metagenomes</taxon>
    </lineage>
</organism>
<evidence type="ECO:0000313" key="1">
    <source>
        <dbReference type="EMBL" id="GAI21549.1"/>
    </source>
</evidence>
<proteinExistence type="predicted"/>
<gene>
    <name evidence="1" type="ORF">S06H3_33395</name>
</gene>
<name>X1NSB8_9ZZZZ</name>
<dbReference type="EMBL" id="BARV01019924">
    <property type="protein sequence ID" value="GAI21549.1"/>
    <property type="molecule type" value="Genomic_DNA"/>
</dbReference>
<feature type="non-terminal residue" evidence="1">
    <location>
        <position position="1"/>
    </location>
</feature>
<accession>X1NSB8</accession>
<reference evidence="1" key="1">
    <citation type="journal article" date="2014" name="Front. Microbiol.">
        <title>High frequency of phylogenetically diverse reductive dehalogenase-homologous genes in deep subseafloor sedimentary metagenomes.</title>
        <authorList>
            <person name="Kawai M."/>
            <person name="Futagami T."/>
            <person name="Toyoda A."/>
            <person name="Takaki Y."/>
            <person name="Nishi S."/>
            <person name="Hori S."/>
            <person name="Arai W."/>
            <person name="Tsubouchi T."/>
            <person name="Morono Y."/>
            <person name="Uchiyama I."/>
            <person name="Ito T."/>
            <person name="Fujiyama A."/>
            <person name="Inagaki F."/>
            <person name="Takami H."/>
        </authorList>
    </citation>
    <scope>NUCLEOTIDE SEQUENCE</scope>
    <source>
        <strain evidence="1">Expedition CK06-06</strain>
    </source>
</reference>
<protein>
    <submittedName>
        <fullName evidence="1">Uncharacterized protein</fullName>
    </submittedName>
</protein>